<name>A0A2P2CJI7_9ZZZZ</name>
<comment type="similarity">
    <text evidence="1">Belongs to the peptidase C40 family.</text>
</comment>
<dbReference type="InterPro" id="IPR008258">
    <property type="entry name" value="Transglycosylase_SLT_dom_1"/>
</dbReference>
<evidence type="ECO:0000259" key="5">
    <source>
        <dbReference type="PROSITE" id="PS51935"/>
    </source>
</evidence>
<gene>
    <name evidence="6" type="ORF">NOCA170095</name>
</gene>
<dbReference type="CDD" id="cd00254">
    <property type="entry name" value="LT-like"/>
    <property type="match status" value="1"/>
</dbReference>
<dbReference type="PROSITE" id="PS51935">
    <property type="entry name" value="NLPC_P60"/>
    <property type="match status" value="1"/>
</dbReference>
<dbReference type="PANTHER" id="PTHR37423:SF2">
    <property type="entry name" value="MEMBRANE-BOUND LYTIC MUREIN TRANSGLYCOSYLASE C"/>
    <property type="match status" value="1"/>
</dbReference>
<organism evidence="6">
    <name type="scientific">metagenome</name>
    <dbReference type="NCBI Taxonomy" id="256318"/>
    <lineage>
        <taxon>unclassified sequences</taxon>
        <taxon>metagenomes</taxon>
    </lineage>
</organism>
<sequence length="326" mass="33181">MSITDVTARISAIQAQLALLPGSSSVSSSAGVGATAFDSVLSRTSATAGTTVTGGTGAATGDAVVAKAKEMLGLPYVWGGTDPERGVDCSGLVQSVYKSFGIELPRLSADQARAGRPVASMNDVRPGDLIAWDNSSRNNGADHIAIYAGNGQMIEAPRPGGKVQLVPVTTPPDYIRRVLPDASTVSTVSATAPTSGRTVPPGTPYADLFQQAASAHGLDPTLLAAVARQESGFDPQAVSPAGAQGLMQLMPGTAQGLGVTNPFDPAQAIGGAAQLLDSLLDRFGSTELALAAYNAGPGAVLRYDGVPPYPETQAYVTSIMSRLENV</sequence>
<evidence type="ECO:0000256" key="3">
    <source>
        <dbReference type="ARBA" id="ARBA00022801"/>
    </source>
</evidence>
<dbReference type="InterPro" id="IPR000064">
    <property type="entry name" value="NLP_P60_dom"/>
</dbReference>
<dbReference type="Gene3D" id="1.10.530.10">
    <property type="match status" value="1"/>
</dbReference>
<reference evidence="6" key="1">
    <citation type="submission" date="2015-08" db="EMBL/GenBank/DDBJ databases">
        <authorList>
            <person name="Babu N.S."/>
            <person name="Beckwith C.J."/>
            <person name="Beseler K.G."/>
            <person name="Brison A."/>
            <person name="Carone J.V."/>
            <person name="Caskin T.P."/>
            <person name="Diamond M."/>
            <person name="Durham M.E."/>
            <person name="Foxe J.M."/>
            <person name="Go M."/>
            <person name="Henderson B.A."/>
            <person name="Jones I.B."/>
            <person name="McGettigan J.A."/>
            <person name="Micheletti S.J."/>
            <person name="Nasrallah M.E."/>
            <person name="Ortiz D."/>
            <person name="Piller C.R."/>
            <person name="Privatt S.R."/>
            <person name="Schneider S.L."/>
            <person name="Sharp S."/>
            <person name="Smith T.C."/>
            <person name="Stanton J.D."/>
            <person name="Ullery H.E."/>
            <person name="Wilson R.J."/>
            <person name="Serrano M.G."/>
            <person name="Buck G."/>
            <person name="Lee V."/>
            <person name="Wang Y."/>
            <person name="Carvalho R."/>
            <person name="Voegtly L."/>
            <person name="Shi R."/>
            <person name="Duckworth R."/>
            <person name="Johnson A."/>
            <person name="Loviza R."/>
            <person name="Walstead R."/>
            <person name="Shah Z."/>
            <person name="Kiflezghi M."/>
            <person name="Wade K."/>
            <person name="Ball S.L."/>
            <person name="Bradley K.W."/>
            <person name="Asai D.J."/>
            <person name="Bowman C.A."/>
            <person name="Russell D.A."/>
            <person name="Pope W.H."/>
            <person name="Jacobs-Sera D."/>
            <person name="Hendrix R.W."/>
            <person name="Hatfull G.F."/>
        </authorList>
    </citation>
    <scope>NUCLEOTIDE SEQUENCE</scope>
</reference>
<dbReference type="PROSITE" id="PS00922">
    <property type="entry name" value="TRANSGLYCOSYLASE"/>
    <property type="match status" value="1"/>
</dbReference>
<dbReference type="Gene3D" id="3.90.1720.10">
    <property type="entry name" value="endopeptidase domain like (from Nostoc punctiforme)"/>
    <property type="match status" value="1"/>
</dbReference>
<keyword evidence="2" id="KW-0645">Protease</keyword>
<dbReference type="GO" id="GO:0016020">
    <property type="term" value="C:membrane"/>
    <property type="evidence" value="ECO:0007669"/>
    <property type="project" value="InterPro"/>
</dbReference>
<dbReference type="EMBL" id="CZKB01000027">
    <property type="protein sequence ID" value="CUR62149.1"/>
    <property type="molecule type" value="Genomic_DNA"/>
</dbReference>
<dbReference type="InterPro" id="IPR023346">
    <property type="entry name" value="Lysozyme-like_dom_sf"/>
</dbReference>
<accession>A0A2P2CJI7</accession>
<keyword evidence="4" id="KW-0788">Thiol protease</keyword>
<protein>
    <submittedName>
        <fullName evidence="6">Lytic transglycosylase catalytic</fullName>
    </submittedName>
</protein>
<dbReference type="GO" id="GO:0008234">
    <property type="term" value="F:cysteine-type peptidase activity"/>
    <property type="evidence" value="ECO:0007669"/>
    <property type="project" value="UniProtKB-KW"/>
</dbReference>
<dbReference type="PANTHER" id="PTHR37423">
    <property type="entry name" value="SOLUBLE LYTIC MUREIN TRANSGLYCOSYLASE-RELATED"/>
    <property type="match status" value="1"/>
</dbReference>
<evidence type="ECO:0000313" key="6">
    <source>
        <dbReference type="EMBL" id="CUR62149.1"/>
    </source>
</evidence>
<dbReference type="GO" id="GO:0006508">
    <property type="term" value="P:proteolysis"/>
    <property type="evidence" value="ECO:0007669"/>
    <property type="project" value="UniProtKB-KW"/>
</dbReference>
<evidence type="ECO:0000256" key="4">
    <source>
        <dbReference type="ARBA" id="ARBA00022807"/>
    </source>
</evidence>
<feature type="domain" description="NlpC/P60" evidence="5">
    <location>
        <begin position="58"/>
        <end position="186"/>
    </location>
</feature>
<dbReference type="InterPro" id="IPR000189">
    <property type="entry name" value="Transglyc_AS"/>
</dbReference>
<dbReference type="GO" id="GO:0008933">
    <property type="term" value="F:peptidoglycan lytic transglycosylase activity"/>
    <property type="evidence" value="ECO:0007669"/>
    <property type="project" value="InterPro"/>
</dbReference>
<dbReference type="SUPFAM" id="SSF54001">
    <property type="entry name" value="Cysteine proteinases"/>
    <property type="match status" value="1"/>
</dbReference>
<dbReference type="Pfam" id="PF00877">
    <property type="entry name" value="NLPC_P60"/>
    <property type="match status" value="1"/>
</dbReference>
<evidence type="ECO:0000256" key="2">
    <source>
        <dbReference type="ARBA" id="ARBA00022670"/>
    </source>
</evidence>
<dbReference type="Pfam" id="PF01464">
    <property type="entry name" value="SLT"/>
    <property type="match status" value="1"/>
</dbReference>
<dbReference type="InterPro" id="IPR038765">
    <property type="entry name" value="Papain-like_cys_pep_sf"/>
</dbReference>
<evidence type="ECO:0000256" key="1">
    <source>
        <dbReference type="ARBA" id="ARBA00007074"/>
    </source>
</evidence>
<dbReference type="GO" id="GO:0000270">
    <property type="term" value="P:peptidoglycan metabolic process"/>
    <property type="evidence" value="ECO:0007669"/>
    <property type="project" value="InterPro"/>
</dbReference>
<keyword evidence="3" id="KW-0378">Hydrolase</keyword>
<dbReference type="SUPFAM" id="SSF53955">
    <property type="entry name" value="Lysozyme-like"/>
    <property type="match status" value="1"/>
</dbReference>
<proteinExistence type="inferred from homology"/>
<dbReference type="AlphaFoldDB" id="A0A2P2CJI7"/>